<dbReference type="InterPro" id="IPR018699">
    <property type="entry name" value="DUF2203"/>
</dbReference>
<dbReference type="EMBL" id="AP023366">
    <property type="protein sequence ID" value="BCJ86419.1"/>
    <property type="molecule type" value="Genomic_DNA"/>
</dbReference>
<sequence length="135" mass="15623">MPMKRYFTVQEANRQLPLIEPLLISLQQLKKEIAAKHIQLQAAKAAFGHKMDKDEFFVHEAEVEFLLMQANHLVDQVQEHGAEVKSIDLGLIDFYTEIDGKEAYLCWKLGEPLSIRFWHGLHEGFPGRKPICEHD</sequence>
<dbReference type="Pfam" id="PF09969">
    <property type="entry name" value="DUF2203"/>
    <property type="match status" value="1"/>
</dbReference>
<name>A0A7I8DBS5_9BACL</name>
<keyword evidence="2" id="KW-1185">Reference proteome</keyword>
<accession>A0A7I8DBS5</accession>
<dbReference type="PIRSF" id="PIRSF016498">
    <property type="entry name" value="UCP016498"/>
    <property type="match status" value="1"/>
</dbReference>
<dbReference type="AlphaFoldDB" id="A0A7I8DBS5"/>
<evidence type="ECO:0008006" key="3">
    <source>
        <dbReference type="Google" id="ProtNLM"/>
    </source>
</evidence>
<proteinExistence type="predicted"/>
<protein>
    <recommendedName>
        <fullName evidence="3">DUF2203 family protein</fullName>
    </recommendedName>
</protein>
<organism evidence="1 2">
    <name type="scientific">Effusibacillus dendaii</name>
    <dbReference type="NCBI Taxonomy" id="2743772"/>
    <lineage>
        <taxon>Bacteria</taxon>
        <taxon>Bacillati</taxon>
        <taxon>Bacillota</taxon>
        <taxon>Bacilli</taxon>
        <taxon>Bacillales</taxon>
        <taxon>Alicyclobacillaceae</taxon>
        <taxon>Effusibacillus</taxon>
    </lineage>
</organism>
<dbReference type="Proteomes" id="UP000593802">
    <property type="component" value="Chromosome"/>
</dbReference>
<dbReference type="KEGG" id="eff:skT53_14040"/>
<evidence type="ECO:0000313" key="2">
    <source>
        <dbReference type="Proteomes" id="UP000593802"/>
    </source>
</evidence>
<evidence type="ECO:0000313" key="1">
    <source>
        <dbReference type="EMBL" id="BCJ86419.1"/>
    </source>
</evidence>
<gene>
    <name evidence="1" type="ORF">skT53_14040</name>
</gene>
<reference evidence="1 2" key="1">
    <citation type="submission" date="2020-08" db="EMBL/GenBank/DDBJ databases">
        <title>Complete Genome Sequence of Effusibacillus dendaii Strain skT53, Isolated from Farmland soil.</title>
        <authorList>
            <person name="Konishi T."/>
            <person name="Kawasaki H."/>
        </authorList>
    </citation>
    <scope>NUCLEOTIDE SEQUENCE [LARGE SCALE GENOMIC DNA]</scope>
    <source>
        <strain evidence="2">skT53</strain>
    </source>
</reference>